<dbReference type="GO" id="GO:0016887">
    <property type="term" value="F:ATP hydrolysis activity"/>
    <property type="evidence" value="ECO:0007669"/>
    <property type="project" value="InterPro"/>
</dbReference>
<evidence type="ECO:0000256" key="3">
    <source>
        <dbReference type="ARBA" id="ARBA00022692"/>
    </source>
</evidence>
<feature type="compositionally biased region" description="Low complexity" evidence="8">
    <location>
        <begin position="1519"/>
        <end position="1536"/>
    </location>
</feature>
<dbReference type="Pfam" id="PF00005">
    <property type="entry name" value="ABC_tran"/>
    <property type="match status" value="2"/>
</dbReference>
<dbReference type="CDD" id="cd18596">
    <property type="entry name" value="ABC_6TM_VMR1_D1_like"/>
    <property type="match status" value="1"/>
</dbReference>
<evidence type="ECO:0000256" key="9">
    <source>
        <dbReference type="SAM" id="Phobius"/>
    </source>
</evidence>
<feature type="region of interest" description="Disordered" evidence="8">
    <location>
        <begin position="1515"/>
        <end position="1554"/>
    </location>
</feature>
<proteinExistence type="predicted"/>
<feature type="transmembrane region" description="Helical" evidence="9">
    <location>
        <begin position="1327"/>
        <end position="1348"/>
    </location>
</feature>
<dbReference type="InterPro" id="IPR036640">
    <property type="entry name" value="ABC1_TM_sf"/>
</dbReference>
<evidence type="ECO:0000256" key="7">
    <source>
        <dbReference type="ARBA" id="ARBA00023136"/>
    </source>
</evidence>
<organism evidence="12 13">
    <name type="scientific">Psilocybe cf. subviscida</name>
    <dbReference type="NCBI Taxonomy" id="2480587"/>
    <lineage>
        <taxon>Eukaryota</taxon>
        <taxon>Fungi</taxon>
        <taxon>Dikarya</taxon>
        <taxon>Basidiomycota</taxon>
        <taxon>Agaricomycotina</taxon>
        <taxon>Agaricomycetes</taxon>
        <taxon>Agaricomycetidae</taxon>
        <taxon>Agaricales</taxon>
        <taxon>Agaricineae</taxon>
        <taxon>Strophariaceae</taxon>
        <taxon>Psilocybe</taxon>
    </lineage>
</organism>
<dbReference type="GO" id="GO:0016020">
    <property type="term" value="C:membrane"/>
    <property type="evidence" value="ECO:0007669"/>
    <property type="project" value="UniProtKB-SubCell"/>
</dbReference>
<dbReference type="CDD" id="cd18604">
    <property type="entry name" value="ABC_6TM_VMR1_D2_like"/>
    <property type="match status" value="1"/>
</dbReference>
<dbReference type="OrthoDB" id="6500128at2759"/>
<comment type="subcellular location">
    <subcellularLocation>
        <location evidence="1">Membrane</location>
    </subcellularLocation>
</comment>
<dbReference type="SMART" id="SM00382">
    <property type="entry name" value="AAA"/>
    <property type="match status" value="2"/>
</dbReference>
<dbReference type="InterPro" id="IPR003593">
    <property type="entry name" value="AAA+_ATPase"/>
</dbReference>
<dbReference type="Proteomes" id="UP000567179">
    <property type="component" value="Unassembled WGS sequence"/>
</dbReference>
<feature type="region of interest" description="Disordered" evidence="8">
    <location>
        <begin position="397"/>
        <end position="445"/>
    </location>
</feature>
<feature type="transmembrane region" description="Helical" evidence="9">
    <location>
        <begin position="577"/>
        <end position="600"/>
    </location>
</feature>
<reference evidence="12 13" key="1">
    <citation type="journal article" date="2020" name="ISME J.">
        <title>Uncovering the hidden diversity of litter-decomposition mechanisms in mushroom-forming fungi.</title>
        <authorList>
            <person name="Floudas D."/>
            <person name="Bentzer J."/>
            <person name="Ahren D."/>
            <person name="Johansson T."/>
            <person name="Persson P."/>
            <person name="Tunlid A."/>
        </authorList>
    </citation>
    <scope>NUCLEOTIDE SEQUENCE [LARGE SCALE GENOMIC DNA]</scope>
    <source>
        <strain evidence="12 13">CBS 101986</strain>
    </source>
</reference>
<keyword evidence="7 9" id="KW-0472">Membrane</keyword>
<dbReference type="PROSITE" id="PS50929">
    <property type="entry name" value="ABC_TM1F"/>
    <property type="match status" value="2"/>
</dbReference>
<evidence type="ECO:0000256" key="6">
    <source>
        <dbReference type="ARBA" id="ARBA00022989"/>
    </source>
</evidence>
<keyword evidence="2" id="KW-0813">Transport</keyword>
<feature type="region of interest" description="Disordered" evidence="8">
    <location>
        <begin position="695"/>
        <end position="732"/>
    </location>
</feature>
<dbReference type="PANTHER" id="PTHR24223:SF415">
    <property type="entry name" value="FI20190P1"/>
    <property type="match status" value="1"/>
</dbReference>
<evidence type="ECO:0000256" key="4">
    <source>
        <dbReference type="ARBA" id="ARBA00022741"/>
    </source>
</evidence>
<dbReference type="InterPro" id="IPR003439">
    <property type="entry name" value="ABC_transporter-like_ATP-bd"/>
</dbReference>
<feature type="transmembrane region" description="Helical" evidence="9">
    <location>
        <begin position="1202"/>
        <end position="1227"/>
    </location>
</feature>
<dbReference type="CDD" id="cd03250">
    <property type="entry name" value="ABCC_MRP_domain1"/>
    <property type="match status" value="1"/>
</dbReference>
<dbReference type="Gene3D" id="3.40.50.300">
    <property type="entry name" value="P-loop containing nucleotide triphosphate hydrolases"/>
    <property type="match status" value="2"/>
</dbReference>
<feature type="region of interest" description="Disordered" evidence="8">
    <location>
        <begin position="974"/>
        <end position="1002"/>
    </location>
</feature>
<dbReference type="InterPro" id="IPR050173">
    <property type="entry name" value="ABC_transporter_C-like"/>
</dbReference>
<feature type="transmembrane region" description="Helical" evidence="9">
    <location>
        <begin position="20"/>
        <end position="40"/>
    </location>
</feature>
<feature type="transmembrane region" description="Helical" evidence="9">
    <location>
        <begin position="124"/>
        <end position="142"/>
    </location>
</feature>
<gene>
    <name evidence="12" type="ORF">D9619_009402</name>
</gene>
<feature type="transmembrane region" description="Helical" evidence="9">
    <location>
        <begin position="1114"/>
        <end position="1136"/>
    </location>
</feature>
<evidence type="ECO:0000256" key="1">
    <source>
        <dbReference type="ARBA" id="ARBA00004370"/>
    </source>
</evidence>
<dbReference type="InterPro" id="IPR011527">
    <property type="entry name" value="ABC1_TM_dom"/>
</dbReference>
<sequence>MGVCGDYGPFDIQSPCIRTAWSAFIPAAIVFLICFSTIPVPKLLQPVFAFLGTPFKSYINLHEAEALDIAAVAAENEEDVVAEVKVSSFVPLWRTLVFVFIGMVESLCWIADGSYRLYNDLYSPWRAAFSFVFALTWLYTVIRPIARPTPTAPFDLFTVYLLLFFAGCVQFGGYWFDHTALGLPWPSALSSIALGANITALVVLLVAALTMPLAIPSSKVDKTEIGRSISPEDYTSLWGWMSFTWVKPLINRGRDETLNEADVWNLSPTMQSRPVFAKFSTFLITSSLLRRLWEANSLDLILEFSLTFVSVVFNYAGPFFLKRILDAIDLENPTAESRSRAYIYAFLAFFASVCKAQSDVQHLWFGRRAATRIRLELMAAIYDKALKRKDFSGIVSKDKKEEEAKEPEQPENGVQTKESKRKSKAKKKEEDKLRKEKAEKADDPKAGADVGKIVNLMAGDANRVSQTISSFYFIYGAPFEVIIASVFLYQLLGWSAFAGFSVLILGWPLNNFIARRSIRIQKGVLAARDKRMGVLNELISAVKFIKFFAWEERWIGRALDARENEMKWMVKARVNSVMFYALWSCAPILVSVISFLTYVMQGNTLELGQAFTAIALFGMIRQPLNVIPTWVVQILQTGVALKRISVYLDEDEVTEQVSSLKKTRSEPLLPGADEGLGLENATLKWNEVVEVVDPKDAKKDKKGKRNSASGTASPSGSSDTGTVVDDTLSVTPSEAGDRKFELKDVSIMFPEGELTLVTGPTASGKTALLMAILGELTLVSGRIVMSKEMSRIDEHGNMHCISYAAQSPWLRHQSIKDNILFGYPYDEERYKAVVKACALEPDLDMLEDGDATEIGARGVSLSGGQKARVALARAVYARTKYVLLDDPLSAVDSHTSRFLYERLLRGPLLANRTVVLVTHHVELVLPGAYYLVRMLDGRIDTQGTVKELRARGVLQGIEHDAAVDAHKDEQIAAESEAIEEAEAEDGKKPQDETKKPRKLVKDEHRETGGVKWSIYNRYLKASSYWTWIILGFFIVVIQVLGVSEKLWIGTWGEAYKQNATETIPSMYTFRTFVTPEHESMLDSYFTQHQHTHGRQFQAAPTTGIQWPSARDHPLFYVGIYAAIGLCSTLASLISAATQYTGALRASRLLFKQLLVTVVRATFRFHDTTPQGRMLNRFGKDVETIDSSLAGSLQAVNSSLAGFFASIIVVAVVFPYFLVPAIFIGFAYRELAIGYLNTGRDLRRMESNTRSPIFSDFGELLEGIVTVRAFSAERRFLNNLHTKLDTTTKMWYSFWMTNRWLLLNFDILGSFAVLITTLFSIATLTKGAGLAGVCITSAMAFTGSVYWACRFWTALELDLNSVERVVEYLNLPQEPPAIIESNRVPAYWPSSTNNDSLIAVENLEIKYAPDLPAVLHGISFTLKAGERIGLLGRTGSGKSTLAMSILRFVDPTGGRILIDGIDISTIGTHDLRSRLTFIPQDATLFSGTLRDNLDPFNEHTDADCIDVLRRVHMITDTPLSSQPQSASSSRNASRAPSVHNVEREETVDSLSVTSTDVESRTSVTLDTKVSAGGTNFSQGQRQLIAMARALLRRSSIIVLDEATSSIDFSTDSKIQTTIREEFSNSLLLTVAHRLRTVIDYDRLIVLDKGEIAEFDTPWNLINKEEGIFRSMCLKSGSFGELEAAAKSKSMLTQ</sequence>
<accession>A0A8H5BUF2</accession>
<keyword evidence="3 9" id="KW-0812">Transmembrane</keyword>
<feature type="domain" description="ABC transporter" evidence="10">
    <location>
        <begin position="723"/>
        <end position="961"/>
    </location>
</feature>
<feature type="compositionally biased region" description="Basic and acidic residues" evidence="8">
    <location>
        <begin position="397"/>
        <end position="408"/>
    </location>
</feature>
<feature type="transmembrane region" description="Helical" evidence="9">
    <location>
        <begin position="1024"/>
        <end position="1042"/>
    </location>
</feature>
<feature type="domain" description="ABC transporter" evidence="10">
    <location>
        <begin position="1399"/>
        <end position="1672"/>
    </location>
</feature>
<dbReference type="GO" id="GO:0140359">
    <property type="term" value="F:ABC-type transporter activity"/>
    <property type="evidence" value="ECO:0007669"/>
    <property type="project" value="InterPro"/>
</dbReference>
<evidence type="ECO:0000313" key="12">
    <source>
        <dbReference type="EMBL" id="KAF5329610.1"/>
    </source>
</evidence>
<evidence type="ECO:0000256" key="8">
    <source>
        <dbReference type="SAM" id="MobiDB-lite"/>
    </source>
</evidence>
<evidence type="ECO:0000256" key="5">
    <source>
        <dbReference type="ARBA" id="ARBA00022840"/>
    </source>
</evidence>
<keyword evidence="4" id="KW-0547">Nucleotide-binding</keyword>
<protein>
    <recommendedName>
        <fullName evidence="14">Multidrug resistance-associated ABC transporter</fullName>
    </recommendedName>
</protein>
<dbReference type="CDD" id="cd03244">
    <property type="entry name" value="ABCC_MRP_domain2"/>
    <property type="match status" value="1"/>
</dbReference>
<dbReference type="GO" id="GO:0005524">
    <property type="term" value="F:ATP binding"/>
    <property type="evidence" value="ECO:0007669"/>
    <property type="project" value="UniProtKB-KW"/>
</dbReference>
<feature type="compositionally biased region" description="Basic and acidic residues" evidence="8">
    <location>
        <begin position="984"/>
        <end position="1002"/>
    </location>
</feature>
<feature type="transmembrane region" description="Helical" evidence="9">
    <location>
        <begin position="1299"/>
        <end position="1321"/>
    </location>
</feature>
<dbReference type="InterPro" id="IPR027417">
    <property type="entry name" value="P-loop_NTPase"/>
</dbReference>
<evidence type="ECO:0000313" key="13">
    <source>
        <dbReference type="Proteomes" id="UP000567179"/>
    </source>
</evidence>
<keyword evidence="5" id="KW-0067">ATP-binding</keyword>
<dbReference type="PROSITE" id="PS50893">
    <property type="entry name" value="ABC_TRANSPORTER_2"/>
    <property type="match status" value="2"/>
</dbReference>
<feature type="transmembrane region" description="Helical" evidence="9">
    <location>
        <begin position="188"/>
        <end position="209"/>
    </location>
</feature>
<feature type="compositionally biased region" description="Low complexity" evidence="8">
    <location>
        <begin position="707"/>
        <end position="722"/>
    </location>
</feature>
<keyword evidence="13" id="KW-1185">Reference proteome</keyword>
<dbReference type="InterPro" id="IPR017871">
    <property type="entry name" value="ABC_transporter-like_CS"/>
</dbReference>
<dbReference type="Pfam" id="PF00664">
    <property type="entry name" value="ABC_membrane"/>
    <property type="match status" value="2"/>
</dbReference>
<feature type="transmembrane region" description="Helical" evidence="9">
    <location>
        <begin position="154"/>
        <end position="176"/>
    </location>
</feature>
<evidence type="ECO:0000259" key="10">
    <source>
        <dbReference type="PROSITE" id="PS50893"/>
    </source>
</evidence>
<evidence type="ECO:0000256" key="2">
    <source>
        <dbReference type="ARBA" id="ARBA00022448"/>
    </source>
</evidence>
<keyword evidence="6 9" id="KW-1133">Transmembrane helix</keyword>
<dbReference type="EMBL" id="JAACJJ010000002">
    <property type="protein sequence ID" value="KAF5329610.1"/>
    <property type="molecule type" value="Genomic_DNA"/>
</dbReference>
<dbReference type="PROSITE" id="PS00211">
    <property type="entry name" value="ABC_TRANSPORTER_1"/>
    <property type="match status" value="2"/>
</dbReference>
<comment type="caution">
    <text evidence="12">The sequence shown here is derived from an EMBL/GenBank/DDBJ whole genome shotgun (WGS) entry which is preliminary data.</text>
</comment>
<feature type="domain" description="ABC transmembrane type-1" evidence="11">
    <location>
        <begin position="1101"/>
        <end position="1356"/>
    </location>
</feature>
<dbReference type="Gene3D" id="1.20.1560.10">
    <property type="entry name" value="ABC transporter type 1, transmembrane domain"/>
    <property type="match status" value="2"/>
</dbReference>
<feature type="domain" description="ABC transmembrane type-1" evidence="11">
    <location>
        <begin position="306"/>
        <end position="636"/>
    </location>
</feature>
<dbReference type="SUPFAM" id="SSF90123">
    <property type="entry name" value="ABC transporter transmembrane region"/>
    <property type="match status" value="2"/>
</dbReference>
<feature type="compositionally biased region" description="Basic and acidic residues" evidence="8">
    <location>
        <begin position="427"/>
        <end position="445"/>
    </location>
</feature>
<name>A0A8H5BUF2_9AGAR</name>
<feature type="transmembrane region" description="Helical" evidence="9">
    <location>
        <begin position="471"/>
        <end position="488"/>
    </location>
</feature>
<evidence type="ECO:0008006" key="14">
    <source>
        <dbReference type="Google" id="ProtNLM"/>
    </source>
</evidence>
<feature type="transmembrane region" description="Helical" evidence="9">
    <location>
        <begin position="494"/>
        <end position="513"/>
    </location>
</feature>
<dbReference type="SUPFAM" id="SSF52540">
    <property type="entry name" value="P-loop containing nucleoside triphosphate hydrolases"/>
    <property type="match status" value="2"/>
</dbReference>
<evidence type="ECO:0000259" key="11">
    <source>
        <dbReference type="PROSITE" id="PS50929"/>
    </source>
</evidence>
<dbReference type="PANTHER" id="PTHR24223">
    <property type="entry name" value="ATP-BINDING CASSETTE SUB-FAMILY C"/>
    <property type="match status" value="1"/>
</dbReference>